<dbReference type="RefSeq" id="WP_103426961.1">
    <property type="nucleotide sequence ID" value="NZ_CP026309.1"/>
</dbReference>
<proteinExistence type="predicted"/>
<reference evidence="2 3" key="1">
    <citation type="submission" date="2018-01" db="EMBL/GenBank/DDBJ databases">
        <title>Complete genome sequence of Salinigranum rubrum GX10T, an extremely halophilic archaeon isolated from a marine solar saltern.</title>
        <authorList>
            <person name="Han S."/>
        </authorList>
    </citation>
    <scope>NUCLEOTIDE SEQUENCE [LARGE SCALE GENOMIC DNA]</scope>
    <source>
        <strain evidence="2 3">GX10</strain>
    </source>
</reference>
<accession>A0A2I8VMW2</accession>
<dbReference type="OrthoDB" id="338932at2157"/>
<feature type="domain" description="PaaD zinc beta ribbon" evidence="1">
    <location>
        <begin position="5"/>
        <end position="49"/>
    </location>
</feature>
<evidence type="ECO:0000313" key="2">
    <source>
        <dbReference type="EMBL" id="AUV83272.1"/>
    </source>
</evidence>
<name>A0A2I8VMW2_9EURY</name>
<organism evidence="2 3">
    <name type="scientific">Salinigranum rubrum</name>
    <dbReference type="NCBI Taxonomy" id="755307"/>
    <lineage>
        <taxon>Archaea</taxon>
        <taxon>Methanobacteriati</taxon>
        <taxon>Methanobacteriota</taxon>
        <taxon>Stenosarchaea group</taxon>
        <taxon>Halobacteria</taxon>
        <taxon>Halobacteriales</taxon>
        <taxon>Haloferacaceae</taxon>
        <taxon>Salinigranum</taxon>
    </lineage>
</organism>
<dbReference type="KEGG" id="srub:C2R22_17825"/>
<dbReference type="InterPro" id="IPR056572">
    <property type="entry name" value="Zn_ribbon_PaaD"/>
</dbReference>
<dbReference type="AlphaFoldDB" id="A0A2I8VMW2"/>
<protein>
    <recommendedName>
        <fullName evidence="1">PaaD zinc beta ribbon domain-containing protein</fullName>
    </recommendedName>
</protein>
<evidence type="ECO:0000259" key="1">
    <source>
        <dbReference type="Pfam" id="PF23451"/>
    </source>
</evidence>
<dbReference type="Pfam" id="PF23451">
    <property type="entry name" value="Zn_ribbon_PaaD"/>
    <property type="match status" value="1"/>
</dbReference>
<gene>
    <name evidence="2" type="ORF">C2R22_17825</name>
</gene>
<dbReference type="GeneID" id="35593991"/>
<dbReference type="EMBL" id="CP026309">
    <property type="protein sequence ID" value="AUV83272.1"/>
    <property type="molecule type" value="Genomic_DNA"/>
</dbReference>
<sequence length="59" mass="6653">MPPTKTEDLTPECPYCGSTETELHSAFGSEISKSQYYCRGCRTVFERIKYDGNVPDTGR</sequence>
<dbReference type="Proteomes" id="UP000236584">
    <property type="component" value="Chromosome"/>
</dbReference>
<keyword evidence="3" id="KW-1185">Reference proteome</keyword>
<evidence type="ECO:0000313" key="3">
    <source>
        <dbReference type="Proteomes" id="UP000236584"/>
    </source>
</evidence>